<feature type="domain" description="RAMA" evidence="1">
    <location>
        <begin position="172"/>
        <end position="276"/>
    </location>
</feature>
<protein>
    <recommendedName>
        <fullName evidence="1">RAMA domain-containing protein</fullName>
    </recommendedName>
</protein>
<organism evidence="2 3">
    <name type="scientific">Egicoccus halophilus</name>
    <dbReference type="NCBI Taxonomy" id="1670830"/>
    <lineage>
        <taxon>Bacteria</taxon>
        <taxon>Bacillati</taxon>
        <taxon>Actinomycetota</taxon>
        <taxon>Nitriliruptoria</taxon>
        <taxon>Egicoccales</taxon>
        <taxon>Egicoccaceae</taxon>
        <taxon>Egicoccus</taxon>
    </lineage>
</organism>
<dbReference type="RefSeq" id="WP_130648915.1">
    <property type="nucleotide sequence ID" value="NZ_BMHA01000010.1"/>
</dbReference>
<dbReference type="Pfam" id="PF18755">
    <property type="entry name" value="RAMA"/>
    <property type="match status" value="1"/>
</dbReference>
<evidence type="ECO:0000313" key="3">
    <source>
        <dbReference type="Proteomes" id="UP000650511"/>
    </source>
</evidence>
<accession>A0A8J3AFZ8</accession>
<dbReference type="InterPro" id="IPR040843">
    <property type="entry name" value="RAMA"/>
</dbReference>
<reference evidence="2" key="2">
    <citation type="submission" date="2020-09" db="EMBL/GenBank/DDBJ databases">
        <authorList>
            <person name="Sun Q."/>
            <person name="Zhou Y."/>
        </authorList>
    </citation>
    <scope>NUCLEOTIDE SEQUENCE</scope>
    <source>
        <strain evidence="2">CGMCC 1.14988</strain>
    </source>
</reference>
<proteinExistence type="predicted"/>
<reference evidence="2" key="1">
    <citation type="journal article" date="2014" name="Int. J. Syst. Evol. Microbiol.">
        <title>Complete genome sequence of Corynebacterium casei LMG S-19264T (=DSM 44701T), isolated from a smear-ripened cheese.</title>
        <authorList>
            <consortium name="US DOE Joint Genome Institute (JGI-PGF)"/>
            <person name="Walter F."/>
            <person name="Albersmeier A."/>
            <person name="Kalinowski J."/>
            <person name="Ruckert C."/>
        </authorList>
    </citation>
    <scope>NUCLEOTIDE SEQUENCE</scope>
    <source>
        <strain evidence="2">CGMCC 1.14988</strain>
    </source>
</reference>
<comment type="caution">
    <text evidence="2">The sequence shown here is derived from an EMBL/GenBank/DDBJ whole genome shotgun (WGS) entry which is preliminary data.</text>
</comment>
<dbReference type="EMBL" id="BMHA01000010">
    <property type="protein sequence ID" value="GGI07886.1"/>
    <property type="molecule type" value="Genomic_DNA"/>
</dbReference>
<gene>
    <name evidence="2" type="ORF">GCM10011354_26320</name>
</gene>
<keyword evidence="3" id="KW-1185">Reference proteome</keyword>
<name>A0A8J3AFZ8_9ACTN</name>
<dbReference type="AlphaFoldDB" id="A0A8J3AFZ8"/>
<evidence type="ECO:0000259" key="1">
    <source>
        <dbReference type="Pfam" id="PF18755"/>
    </source>
</evidence>
<dbReference type="OrthoDB" id="9798761at2"/>
<sequence>MAVTGDALPVTALLASEPGVPVVVFDSNAALRMAVVDRQSVHGVDESWDAPGVYLLLDPVALDGAFGVYVGKAPAGLRTRLKQHLKGKDHWARALMVVRDTTHGWHSAQVGWLEGRLYDLLDGASLAKLSNGNRPQDETLPAYDRIALEAAVTPISAVMRLLGCSPDAFDEDAPSESPVRPAPRQYNVTIADLVAAGDLVVEERVSSTQASAPATAVVGSDGGLTIDGQRFATPSAAGSHVRAGKATNGWAFWAVERDGTTVPLATVRARYLRRVTETG</sequence>
<evidence type="ECO:0000313" key="2">
    <source>
        <dbReference type="EMBL" id="GGI07886.1"/>
    </source>
</evidence>
<dbReference type="Proteomes" id="UP000650511">
    <property type="component" value="Unassembled WGS sequence"/>
</dbReference>